<sequence>MGKEDRVKQTTNYPGNNLVDGIAMAKKHGFNILPLALDEKSLASKDSTFGWGSECHSETSLIAFEEINVEVNIKIKLMNEISIPNLEKIEFPIESAKDDTSEA</sequence>
<organism evidence="1 2">
    <name type="scientific">Vespula maculifrons</name>
    <name type="common">Eastern yellow jacket</name>
    <name type="synonym">Wasp</name>
    <dbReference type="NCBI Taxonomy" id="7453"/>
    <lineage>
        <taxon>Eukaryota</taxon>
        <taxon>Metazoa</taxon>
        <taxon>Ecdysozoa</taxon>
        <taxon>Arthropoda</taxon>
        <taxon>Hexapoda</taxon>
        <taxon>Insecta</taxon>
        <taxon>Pterygota</taxon>
        <taxon>Neoptera</taxon>
        <taxon>Endopterygota</taxon>
        <taxon>Hymenoptera</taxon>
        <taxon>Apocrita</taxon>
        <taxon>Aculeata</taxon>
        <taxon>Vespoidea</taxon>
        <taxon>Vespidae</taxon>
        <taxon>Vespinae</taxon>
        <taxon>Vespula</taxon>
    </lineage>
</organism>
<proteinExistence type="predicted"/>
<keyword evidence="2" id="KW-1185">Reference proteome</keyword>
<accession>A0ABD2BZQ9</accession>
<dbReference type="AlphaFoldDB" id="A0ABD2BZQ9"/>
<comment type="caution">
    <text evidence="1">The sequence shown here is derived from an EMBL/GenBank/DDBJ whole genome shotgun (WGS) entry which is preliminary data.</text>
</comment>
<evidence type="ECO:0000313" key="2">
    <source>
        <dbReference type="Proteomes" id="UP001607303"/>
    </source>
</evidence>
<dbReference type="Proteomes" id="UP001607303">
    <property type="component" value="Unassembled WGS sequence"/>
</dbReference>
<evidence type="ECO:0000313" key="1">
    <source>
        <dbReference type="EMBL" id="KAL2738271.1"/>
    </source>
</evidence>
<name>A0ABD2BZQ9_VESMC</name>
<gene>
    <name evidence="1" type="ORF">V1477_011630</name>
</gene>
<dbReference type="EMBL" id="JAYRBN010000063">
    <property type="protein sequence ID" value="KAL2738271.1"/>
    <property type="molecule type" value="Genomic_DNA"/>
</dbReference>
<reference evidence="1 2" key="1">
    <citation type="journal article" date="2024" name="Ann. Entomol. Soc. Am.">
        <title>Genomic analyses of the southern and eastern yellowjacket wasps (Hymenoptera: Vespidae) reveal evolutionary signatures of social life.</title>
        <authorList>
            <person name="Catto M.A."/>
            <person name="Caine P.B."/>
            <person name="Orr S.E."/>
            <person name="Hunt B.G."/>
            <person name="Goodisman M.A.D."/>
        </authorList>
    </citation>
    <scope>NUCLEOTIDE SEQUENCE [LARGE SCALE GENOMIC DNA]</scope>
    <source>
        <strain evidence="1">232</strain>
        <tissue evidence="1">Head and thorax</tissue>
    </source>
</reference>
<protein>
    <submittedName>
        <fullName evidence="1">Uncharacterized protein</fullName>
    </submittedName>
</protein>